<dbReference type="EMBL" id="CACSLK010020742">
    <property type="protein sequence ID" value="CAA0821473.1"/>
    <property type="molecule type" value="Genomic_DNA"/>
</dbReference>
<evidence type="ECO:0000313" key="2">
    <source>
        <dbReference type="Proteomes" id="UP001153555"/>
    </source>
</evidence>
<name>A0A9N7N2Z7_STRHE</name>
<feature type="non-terminal residue" evidence="1">
    <location>
        <position position="120"/>
    </location>
</feature>
<organism evidence="1 2">
    <name type="scientific">Striga hermonthica</name>
    <name type="common">Purple witchweed</name>
    <name type="synonym">Buchnera hermonthica</name>
    <dbReference type="NCBI Taxonomy" id="68872"/>
    <lineage>
        <taxon>Eukaryota</taxon>
        <taxon>Viridiplantae</taxon>
        <taxon>Streptophyta</taxon>
        <taxon>Embryophyta</taxon>
        <taxon>Tracheophyta</taxon>
        <taxon>Spermatophyta</taxon>
        <taxon>Magnoliopsida</taxon>
        <taxon>eudicotyledons</taxon>
        <taxon>Gunneridae</taxon>
        <taxon>Pentapetalae</taxon>
        <taxon>asterids</taxon>
        <taxon>lamiids</taxon>
        <taxon>Lamiales</taxon>
        <taxon>Orobanchaceae</taxon>
        <taxon>Buchnereae</taxon>
        <taxon>Striga</taxon>
    </lineage>
</organism>
<sequence>TIYMISGGPTDGYSNNARKEHARALKRKRDEVGITGRMLVISFWAKDAEGIFLPHNDALVITTEVAGFDVKRVFIDTGSSVDIMFYDFFSQINKHINLELKPVATALYGFDGGEVMPMGE</sequence>
<protein>
    <submittedName>
        <fullName evidence="1">Uncharacterized protein</fullName>
    </submittedName>
</protein>
<dbReference type="PANTHER" id="PTHR33240:SF15">
    <property type="entry name" value="GAG-PRO-LIKE PROTEIN"/>
    <property type="match status" value="1"/>
</dbReference>
<dbReference type="PANTHER" id="PTHR33240">
    <property type="entry name" value="OS08G0508500 PROTEIN"/>
    <property type="match status" value="1"/>
</dbReference>
<gene>
    <name evidence="1" type="ORF">SHERM_19475</name>
</gene>
<accession>A0A9N7N2Z7</accession>
<feature type="non-terminal residue" evidence="1">
    <location>
        <position position="1"/>
    </location>
</feature>
<dbReference type="Proteomes" id="UP001153555">
    <property type="component" value="Unassembled WGS sequence"/>
</dbReference>
<proteinExistence type="predicted"/>
<dbReference type="OrthoDB" id="1748369at2759"/>
<dbReference type="AlphaFoldDB" id="A0A9N7N2Z7"/>
<reference evidence="1" key="1">
    <citation type="submission" date="2019-12" db="EMBL/GenBank/DDBJ databases">
        <authorList>
            <person name="Scholes J."/>
        </authorList>
    </citation>
    <scope>NUCLEOTIDE SEQUENCE</scope>
</reference>
<comment type="caution">
    <text evidence="1">The sequence shown here is derived from an EMBL/GenBank/DDBJ whole genome shotgun (WGS) entry which is preliminary data.</text>
</comment>
<keyword evidence="2" id="KW-1185">Reference proteome</keyword>
<evidence type="ECO:0000313" key="1">
    <source>
        <dbReference type="EMBL" id="CAA0821473.1"/>
    </source>
</evidence>